<accession>A0ABR2TWZ9</accession>
<feature type="compositionally biased region" description="Basic and acidic residues" evidence="2">
    <location>
        <begin position="426"/>
        <end position="437"/>
    </location>
</feature>
<protein>
    <recommendedName>
        <fullName evidence="3">RING-type domain-containing protein</fullName>
    </recommendedName>
</protein>
<dbReference type="InterPro" id="IPR013083">
    <property type="entry name" value="Znf_RING/FYVE/PHD"/>
</dbReference>
<dbReference type="PANTHER" id="PTHR46798:SF3">
    <property type="entry name" value="RING FINGER FAMILY PROTEIN"/>
    <property type="match status" value="1"/>
</dbReference>
<feature type="region of interest" description="Disordered" evidence="2">
    <location>
        <begin position="414"/>
        <end position="437"/>
    </location>
</feature>
<gene>
    <name evidence="4" type="ORF">V6N11_016904</name>
</gene>
<dbReference type="Gene3D" id="3.30.40.10">
    <property type="entry name" value="Zinc/RING finger domain, C3HC4 (zinc finger)"/>
    <property type="match status" value="1"/>
</dbReference>
<feature type="region of interest" description="Disordered" evidence="2">
    <location>
        <begin position="232"/>
        <end position="267"/>
    </location>
</feature>
<evidence type="ECO:0000256" key="1">
    <source>
        <dbReference type="PROSITE-ProRule" id="PRU00175"/>
    </source>
</evidence>
<evidence type="ECO:0000313" key="5">
    <source>
        <dbReference type="Proteomes" id="UP001396334"/>
    </source>
</evidence>
<organism evidence="4 5">
    <name type="scientific">Hibiscus sabdariffa</name>
    <name type="common">roselle</name>
    <dbReference type="NCBI Taxonomy" id="183260"/>
    <lineage>
        <taxon>Eukaryota</taxon>
        <taxon>Viridiplantae</taxon>
        <taxon>Streptophyta</taxon>
        <taxon>Embryophyta</taxon>
        <taxon>Tracheophyta</taxon>
        <taxon>Spermatophyta</taxon>
        <taxon>Magnoliopsida</taxon>
        <taxon>eudicotyledons</taxon>
        <taxon>Gunneridae</taxon>
        <taxon>Pentapetalae</taxon>
        <taxon>rosids</taxon>
        <taxon>malvids</taxon>
        <taxon>Malvales</taxon>
        <taxon>Malvaceae</taxon>
        <taxon>Malvoideae</taxon>
        <taxon>Hibiscus</taxon>
    </lineage>
</organism>
<sequence>MGLESNGGDGAVVDDGGGGAAGCDGVDRGNGGKSFGSVSCSICLETVTDNGDRSWAKLRCGHQFHLDCIGSAFNIKGAMQCPNCRKIEKGQWLYANGGRSNAEFNVDDWTHDEDLYDLSFSEMSFGVQWCPFGSLARLPSFEEGELSSTTYHELLGQNAIFSEHSAPTAHPCPYVAYFGPTVHPSSSNSSGSVSDSSSFNNHWNGPSVPGEVPTPYAFPSVDLHYHNWEDHSPPFSTSSGQFGSSDQPLNPLVSHRSARSSSDVPRSGSFMHPFVVGHSSGARAGSSVASSLIPPYPGSNARARDRVQALQAYYQQQHPSTSPPMRAPIISGSRRSSNHRVHAQVGPMASSSDQMGGFYFVPSSTPVHNFLDTENPHSARFHAWERDHLPSFSINQVDRDSGWGAFHQSAVASDPSIRSGSFRQWHGSERTPSHNHS</sequence>
<name>A0ABR2TWZ9_9ROSI</name>
<feature type="region of interest" description="Disordered" evidence="2">
    <location>
        <begin position="186"/>
        <end position="206"/>
    </location>
</feature>
<dbReference type="SUPFAM" id="SSF57850">
    <property type="entry name" value="RING/U-box"/>
    <property type="match status" value="1"/>
</dbReference>
<dbReference type="Proteomes" id="UP001396334">
    <property type="component" value="Unassembled WGS sequence"/>
</dbReference>
<proteinExistence type="predicted"/>
<keyword evidence="1" id="KW-0479">Metal-binding</keyword>
<dbReference type="InterPro" id="IPR044274">
    <property type="entry name" value="RFI2"/>
</dbReference>
<evidence type="ECO:0000256" key="2">
    <source>
        <dbReference type="SAM" id="MobiDB-lite"/>
    </source>
</evidence>
<keyword evidence="1" id="KW-0862">Zinc</keyword>
<keyword evidence="5" id="KW-1185">Reference proteome</keyword>
<dbReference type="Pfam" id="PF13639">
    <property type="entry name" value="zf-RING_2"/>
    <property type="match status" value="1"/>
</dbReference>
<comment type="caution">
    <text evidence="4">The sequence shown here is derived from an EMBL/GenBank/DDBJ whole genome shotgun (WGS) entry which is preliminary data.</text>
</comment>
<feature type="domain" description="RING-type" evidence="3">
    <location>
        <begin position="40"/>
        <end position="85"/>
    </location>
</feature>
<reference evidence="4 5" key="1">
    <citation type="journal article" date="2024" name="G3 (Bethesda)">
        <title>Genome assembly of Hibiscus sabdariffa L. provides insights into metabolisms of medicinal natural products.</title>
        <authorList>
            <person name="Kim T."/>
        </authorList>
    </citation>
    <scope>NUCLEOTIDE SEQUENCE [LARGE SCALE GENOMIC DNA]</scope>
    <source>
        <strain evidence="4">TK-2024</strain>
        <tissue evidence="4">Old leaves</tissue>
    </source>
</reference>
<evidence type="ECO:0000259" key="3">
    <source>
        <dbReference type="PROSITE" id="PS50089"/>
    </source>
</evidence>
<dbReference type="EMBL" id="JBBPBN010000004">
    <property type="protein sequence ID" value="KAK9041814.1"/>
    <property type="molecule type" value="Genomic_DNA"/>
</dbReference>
<dbReference type="PROSITE" id="PS50089">
    <property type="entry name" value="ZF_RING_2"/>
    <property type="match status" value="1"/>
</dbReference>
<dbReference type="InterPro" id="IPR001841">
    <property type="entry name" value="Znf_RING"/>
</dbReference>
<feature type="compositionally biased region" description="Polar residues" evidence="2">
    <location>
        <begin position="234"/>
        <end position="248"/>
    </location>
</feature>
<dbReference type="PANTHER" id="PTHR46798">
    <property type="entry name" value="OS09G0511500 PROTEIN"/>
    <property type="match status" value="1"/>
</dbReference>
<dbReference type="SMART" id="SM00184">
    <property type="entry name" value="RING"/>
    <property type="match status" value="1"/>
</dbReference>
<feature type="compositionally biased region" description="Low complexity" evidence="2">
    <location>
        <begin position="186"/>
        <end position="198"/>
    </location>
</feature>
<keyword evidence="1" id="KW-0863">Zinc-finger</keyword>
<evidence type="ECO:0000313" key="4">
    <source>
        <dbReference type="EMBL" id="KAK9041814.1"/>
    </source>
</evidence>